<comment type="catalytic activity">
    <reaction evidence="3">
        <text>L-glutaminyl-[protein] + H2O = L-glutamyl-[protein] + NH4(+)</text>
        <dbReference type="Rhea" id="RHEA:16441"/>
        <dbReference type="Rhea" id="RHEA-COMP:10207"/>
        <dbReference type="Rhea" id="RHEA-COMP:10208"/>
        <dbReference type="ChEBI" id="CHEBI:15377"/>
        <dbReference type="ChEBI" id="CHEBI:28938"/>
        <dbReference type="ChEBI" id="CHEBI:29973"/>
        <dbReference type="ChEBI" id="CHEBI:30011"/>
        <dbReference type="EC" id="3.5.1.44"/>
    </reaction>
</comment>
<keyword evidence="5" id="KW-1185">Reference proteome</keyword>
<reference evidence="4 5" key="1">
    <citation type="submission" date="2017-02" db="EMBL/GenBank/DDBJ databases">
        <title>Natronthermophilus aegyptiacus gen. nov.,sp. nov., an aerobic, extremely halophilic alkalithermophilic archaeon isolated from the athalassohaline Wadi An Natrun, Egypt.</title>
        <authorList>
            <person name="Zhao B."/>
        </authorList>
    </citation>
    <scope>NUCLEOTIDE SEQUENCE [LARGE SCALE GENOMIC DNA]</scope>
    <source>
        <strain evidence="4 5">CGMCC 1.3597</strain>
    </source>
</reference>
<evidence type="ECO:0000256" key="1">
    <source>
        <dbReference type="ARBA" id="ARBA00022500"/>
    </source>
</evidence>
<evidence type="ECO:0000256" key="3">
    <source>
        <dbReference type="HAMAP-Rule" id="MF_01440"/>
    </source>
</evidence>
<gene>
    <name evidence="3" type="primary">cheD</name>
    <name evidence="4" type="ORF">B2G88_15195</name>
</gene>
<dbReference type="GO" id="GO:0050568">
    <property type="term" value="F:protein-glutamine glutaminase activity"/>
    <property type="evidence" value="ECO:0007669"/>
    <property type="project" value="UniProtKB-UniRule"/>
</dbReference>
<dbReference type="EMBL" id="MWPH01000003">
    <property type="protein sequence ID" value="OVE83764.1"/>
    <property type="molecule type" value="Genomic_DNA"/>
</dbReference>
<keyword evidence="1 3" id="KW-0145">Chemotaxis</keyword>
<dbReference type="Pfam" id="PF03975">
    <property type="entry name" value="CheD"/>
    <property type="match status" value="1"/>
</dbReference>
<sequence length="167" mass="17412">MSESDPNSERAPIPVGIAEYAVSTDERPLRTSGVGSCGVVAVYDEAAGVSGLLHFMLPSAQGAGESRPAAKFADTGIPKLLSAVEAHGGQPTRAWAKLSGGATMVPFESLEESVGEQNVAAARAMLAAENIRIRGTDVGGERGRQVTFMPRTGELVVTTADGETRRW</sequence>
<evidence type="ECO:0000256" key="2">
    <source>
        <dbReference type="ARBA" id="ARBA00022801"/>
    </source>
</evidence>
<accession>A0A202E6E7</accession>
<evidence type="ECO:0000313" key="5">
    <source>
        <dbReference type="Proteomes" id="UP000196084"/>
    </source>
</evidence>
<dbReference type="RefSeq" id="WP_087715229.1">
    <property type="nucleotide sequence ID" value="NZ_MWPH01000003.1"/>
</dbReference>
<dbReference type="CDD" id="cd16352">
    <property type="entry name" value="CheD"/>
    <property type="match status" value="1"/>
</dbReference>
<dbReference type="AlphaFoldDB" id="A0A202E6E7"/>
<dbReference type="HAMAP" id="MF_01440">
    <property type="entry name" value="CheD"/>
    <property type="match status" value="1"/>
</dbReference>
<dbReference type="Gene3D" id="3.30.1330.200">
    <property type="match status" value="1"/>
</dbReference>
<keyword evidence="2 3" id="KW-0378">Hydrolase</keyword>
<organism evidence="4 5">
    <name type="scientific">Natronolimnobius baerhuensis</name>
    <dbReference type="NCBI Taxonomy" id="253108"/>
    <lineage>
        <taxon>Archaea</taxon>
        <taxon>Methanobacteriati</taxon>
        <taxon>Methanobacteriota</taxon>
        <taxon>Stenosarchaea group</taxon>
        <taxon>Halobacteria</taxon>
        <taxon>Halobacteriales</taxon>
        <taxon>Natrialbaceae</taxon>
        <taxon>Natronolimnobius</taxon>
    </lineage>
</organism>
<comment type="caution">
    <text evidence="4">The sequence shown here is derived from an EMBL/GenBank/DDBJ whole genome shotgun (WGS) entry which is preliminary data.</text>
</comment>
<evidence type="ECO:0000313" key="4">
    <source>
        <dbReference type="EMBL" id="OVE83764.1"/>
    </source>
</evidence>
<dbReference type="PANTHER" id="PTHR35147:SF1">
    <property type="entry name" value="CHEMORECEPTOR GLUTAMINE DEAMIDASE CHED-RELATED"/>
    <property type="match status" value="1"/>
</dbReference>
<comment type="function">
    <text evidence="3">Probably deamidates glutamine residues to glutamate on methyl-accepting chemotaxis receptors (MCPs), playing an important role in chemotaxis.</text>
</comment>
<dbReference type="PANTHER" id="PTHR35147">
    <property type="entry name" value="CHEMORECEPTOR GLUTAMINE DEAMIDASE CHED-RELATED"/>
    <property type="match status" value="1"/>
</dbReference>
<dbReference type="GO" id="GO:0006935">
    <property type="term" value="P:chemotaxis"/>
    <property type="evidence" value="ECO:0007669"/>
    <property type="project" value="UniProtKB-UniRule"/>
</dbReference>
<comment type="similarity">
    <text evidence="3">Belongs to the CheD family.</text>
</comment>
<protein>
    <recommendedName>
        <fullName evidence="3">Probable chemoreceptor glutamine deamidase CheD</fullName>
        <ecNumber evidence="3">3.5.1.44</ecNumber>
    </recommendedName>
</protein>
<dbReference type="InterPro" id="IPR011324">
    <property type="entry name" value="Cytotoxic_necrot_fac-like_cat"/>
</dbReference>
<dbReference type="OrthoDB" id="10499at2157"/>
<dbReference type="InterPro" id="IPR005659">
    <property type="entry name" value="Chemorcpt_Glu_NH3ase_CheD"/>
</dbReference>
<dbReference type="SUPFAM" id="SSF64438">
    <property type="entry name" value="CNF1/YfiH-like putative cysteine hydrolases"/>
    <property type="match status" value="1"/>
</dbReference>
<name>A0A202E6E7_9EURY</name>
<dbReference type="Proteomes" id="UP000196084">
    <property type="component" value="Unassembled WGS sequence"/>
</dbReference>
<proteinExistence type="inferred from homology"/>
<dbReference type="EC" id="3.5.1.44" evidence="3"/>
<dbReference type="InterPro" id="IPR038592">
    <property type="entry name" value="CheD-like_sf"/>
</dbReference>